<evidence type="ECO:0000313" key="8">
    <source>
        <dbReference type="EMBL" id="MDB7908909.1"/>
    </source>
</evidence>
<proteinExistence type="predicted"/>
<comment type="caution">
    <text evidence="8">The sequence shown here is derived from an EMBL/GenBank/DDBJ whole genome shotgun (WGS) entry which is preliminary data.</text>
</comment>
<feature type="chain" id="PRO_5043846092" description="Peptidase M10 metallopeptidase domain-containing protein" evidence="7">
    <location>
        <begin position="24"/>
        <end position="273"/>
    </location>
</feature>
<evidence type="ECO:0000256" key="3">
    <source>
        <dbReference type="ARBA" id="ARBA00022723"/>
    </source>
</evidence>
<dbReference type="EMBL" id="JAQLWO010000052">
    <property type="protein sequence ID" value="MDB7908909.1"/>
    <property type="molecule type" value="Genomic_DNA"/>
</dbReference>
<dbReference type="RefSeq" id="WP_021629667.1">
    <property type="nucleotide sequence ID" value="NZ_JAQDDA010000051.1"/>
</dbReference>
<evidence type="ECO:0000256" key="7">
    <source>
        <dbReference type="SAM" id="SignalP"/>
    </source>
</evidence>
<organism evidence="8 9">
    <name type="scientific">Flavonifractor plautii</name>
    <name type="common">Fusobacterium plautii</name>
    <dbReference type="NCBI Taxonomy" id="292800"/>
    <lineage>
        <taxon>Bacteria</taxon>
        <taxon>Bacillati</taxon>
        <taxon>Bacillota</taxon>
        <taxon>Clostridia</taxon>
        <taxon>Eubacteriales</taxon>
        <taxon>Oscillospiraceae</taxon>
        <taxon>Flavonifractor</taxon>
    </lineage>
</organism>
<dbReference type="SUPFAM" id="SSF55486">
    <property type="entry name" value="Metalloproteases ('zincins'), catalytic domain"/>
    <property type="match status" value="1"/>
</dbReference>
<feature type="signal peptide" evidence="7">
    <location>
        <begin position="1"/>
        <end position="23"/>
    </location>
</feature>
<keyword evidence="5" id="KW-0862">Zinc</keyword>
<sequence>MKRTLSLLLAGTLATSLSVPALAVTGDTLDESKYYIQCGTWTEEDQMRSSGIVLNDTFEESDFCIQTGTWDENNASPKLGLPNTEPRYEDSFVTSKALTINVDVNSPLEKEWRSTYSNYYYEADRIIEKIDDYLYDEFGIDLYTKSQPHWSFSTSATGKTAAIQAIEDAIAAFGEGDADIMIAFAGPIGDVGRKAVFGITQEDSAYCLLLDHEYYQNCKSTQHEVGHVYGLGECKSSSACVMRQGEDTEWNLFNHLCSRHHSQWDDAKDLYGG</sequence>
<evidence type="ECO:0000256" key="5">
    <source>
        <dbReference type="ARBA" id="ARBA00022833"/>
    </source>
</evidence>
<dbReference type="GO" id="GO:0008237">
    <property type="term" value="F:metallopeptidase activity"/>
    <property type="evidence" value="ECO:0007669"/>
    <property type="project" value="UniProtKB-KW"/>
</dbReference>
<dbReference type="GO" id="GO:0046872">
    <property type="term" value="F:metal ion binding"/>
    <property type="evidence" value="ECO:0007669"/>
    <property type="project" value="UniProtKB-KW"/>
</dbReference>
<dbReference type="InterPro" id="IPR024079">
    <property type="entry name" value="MetalloPept_cat_dom_sf"/>
</dbReference>
<keyword evidence="4" id="KW-0378">Hydrolase</keyword>
<keyword evidence="7" id="KW-0732">Signal</keyword>
<evidence type="ECO:0000313" key="9">
    <source>
        <dbReference type="Proteomes" id="UP001211006"/>
    </source>
</evidence>
<keyword evidence="6" id="KW-0482">Metalloprotease</keyword>
<reference evidence="8" key="1">
    <citation type="submission" date="2023-01" db="EMBL/GenBank/DDBJ databases">
        <title>Human gut microbiome strain richness.</title>
        <authorList>
            <person name="Chen-Liaw A."/>
        </authorList>
    </citation>
    <scope>NUCLEOTIDE SEQUENCE</scope>
    <source>
        <strain evidence="8">2225st1_A6_2225SCRN_200828</strain>
    </source>
</reference>
<dbReference type="Proteomes" id="UP001211006">
    <property type="component" value="Unassembled WGS sequence"/>
</dbReference>
<evidence type="ECO:0000256" key="6">
    <source>
        <dbReference type="ARBA" id="ARBA00023049"/>
    </source>
</evidence>
<accession>A0AAW6CDU5</accession>
<dbReference type="Pfam" id="PF07998">
    <property type="entry name" value="Peptidase_M54"/>
    <property type="match status" value="1"/>
</dbReference>
<comment type="cofactor">
    <cofactor evidence="1">
        <name>Zn(2+)</name>
        <dbReference type="ChEBI" id="CHEBI:29105"/>
    </cofactor>
</comment>
<name>A0AAW6CDU5_FLAPL</name>
<protein>
    <recommendedName>
        <fullName evidence="10">Peptidase M10 metallopeptidase domain-containing protein</fullName>
    </recommendedName>
</protein>
<evidence type="ECO:0000256" key="2">
    <source>
        <dbReference type="ARBA" id="ARBA00022670"/>
    </source>
</evidence>
<dbReference type="GO" id="GO:0006508">
    <property type="term" value="P:proteolysis"/>
    <property type="evidence" value="ECO:0007669"/>
    <property type="project" value="UniProtKB-KW"/>
</dbReference>
<dbReference type="Gene3D" id="3.40.390.10">
    <property type="entry name" value="Collagenase (Catalytic Domain)"/>
    <property type="match status" value="1"/>
</dbReference>
<evidence type="ECO:0000256" key="4">
    <source>
        <dbReference type="ARBA" id="ARBA00022801"/>
    </source>
</evidence>
<dbReference type="InterPro" id="IPR012962">
    <property type="entry name" value="Pept_M54_archaemetzincn"/>
</dbReference>
<gene>
    <name evidence="8" type="ORF">PND83_23285</name>
</gene>
<keyword evidence="3" id="KW-0479">Metal-binding</keyword>
<keyword evidence="2" id="KW-0645">Protease</keyword>
<evidence type="ECO:0008006" key="10">
    <source>
        <dbReference type="Google" id="ProtNLM"/>
    </source>
</evidence>
<evidence type="ECO:0000256" key="1">
    <source>
        <dbReference type="ARBA" id="ARBA00001947"/>
    </source>
</evidence>
<dbReference type="AlphaFoldDB" id="A0AAW6CDU5"/>